<comment type="caution">
    <text evidence="3">The sequence shown here is derived from an EMBL/GenBank/DDBJ whole genome shotgun (WGS) entry which is preliminary data.</text>
</comment>
<dbReference type="Pfam" id="PF13529">
    <property type="entry name" value="Peptidase_C39_2"/>
    <property type="match status" value="1"/>
</dbReference>
<gene>
    <name evidence="3" type="ORF">PTI45_03954</name>
</gene>
<feature type="chain" id="PRO_5009131156" description="Peptidase C39-like domain-containing protein" evidence="1">
    <location>
        <begin position="28"/>
        <end position="425"/>
    </location>
</feature>
<evidence type="ECO:0000259" key="2">
    <source>
        <dbReference type="Pfam" id="PF13529"/>
    </source>
</evidence>
<evidence type="ECO:0000256" key="1">
    <source>
        <dbReference type="SAM" id="SignalP"/>
    </source>
</evidence>
<accession>A0A1E3L0G4</accession>
<keyword evidence="4" id="KW-1185">Reference proteome</keyword>
<dbReference type="Proteomes" id="UP000094578">
    <property type="component" value="Unassembled WGS sequence"/>
</dbReference>
<evidence type="ECO:0000313" key="3">
    <source>
        <dbReference type="EMBL" id="ODP26675.1"/>
    </source>
</evidence>
<proteinExistence type="predicted"/>
<name>A0A1E3L0G4_9BACL</name>
<organism evidence="3 4">
    <name type="scientific">Paenibacillus nuruki</name>
    <dbReference type="NCBI Taxonomy" id="1886670"/>
    <lineage>
        <taxon>Bacteria</taxon>
        <taxon>Bacillati</taxon>
        <taxon>Bacillota</taxon>
        <taxon>Bacilli</taxon>
        <taxon>Bacillales</taxon>
        <taxon>Paenibacillaceae</taxon>
        <taxon>Paenibacillus</taxon>
    </lineage>
</organism>
<feature type="signal peptide" evidence="1">
    <location>
        <begin position="1"/>
        <end position="27"/>
    </location>
</feature>
<evidence type="ECO:0000313" key="4">
    <source>
        <dbReference type="Proteomes" id="UP000094578"/>
    </source>
</evidence>
<dbReference type="InterPro" id="IPR039564">
    <property type="entry name" value="Peptidase_C39-like"/>
</dbReference>
<dbReference type="InterPro" id="IPR038765">
    <property type="entry name" value="Papain-like_cys_pep_sf"/>
</dbReference>
<dbReference type="SUPFAM" id="SSF54001">
    <property type="entry name" value="Cysteine proteinases"/>
    <property type="match status" value="1"/>
</dbReference>
<protein>
    <recommendedName>
        <fullName evidence="2">Peptidase C39-like domain-containing protein</fullName>
    </recommendedName>
</protein>
<reference evidence="3 4" key="1">
    <citation type="submission" date="2016-08" db="EMBL/GenBank/DDBJ databases">
        <title>Genome sequencing of Paenibacillus sp. TI45-13ar, isolated from Korean traditional nuruk.</title>
        <authorList>
            <person name="Kim S.-J."/>
        </authorList>
    </citation>
    <scope>NUCLEOTIDE SEQUENCE [LARGE SCALE GENOMIC DNA]</scope>
    <source>
        <strain evidence="3 4">TI45-13ar</strain>
    </source>
</reference>
<keyword evidence="1" id="KW-0732">Signal</keyword>
<sequence>MKLRKKLIMSVIICALLLPALPLNTYAVSLDKMVPRELAQKAAASVIINAVGEGDTKSWNKQTRIGVVEDVYDPSGQLVAYRVNFQGSGGQAEGYSLISAFADEEPVLMWTENKALDEEEAESVALSQIQSQNRSLVAPKIEESKLVWYGGIKLAVEVESNTGDEVAVDDTMKAYSLTELKTEETNESYPEPTYNESNRAKWKQFDSIVLSVASDDVNGENPWHGVTSENPQSWETNYKRIDKSYIEGVKSLKQWDYESGQASGCSPTAGSNIVMWFAKQYPSLNPTGDPRSIALELRKTMNTYQDSEGTGLTNYLNIPSGLQQYMREHGVPTAYAKNISLAIYSEYGDRIDDGTPVLQSYWDQSHYGNHTVTVVGYKEYVRNVLESNSKYLVVKNNWTSEPGDYYVKWGTWNTNVMTYVYVKGN</sequence>
<dbReference type="AlphaFoldDB" id="A0A1E3L0G4"/>
<dbReference type="EMBL" id="MDER01000080">
    <property type="protein sequence ID" value="ODP26675.1"/>
    <property type="molecule type" value="Genomic_DNA"/>
</dbReference>
<feature type="domain" description="Peptidase C39-like" evidence="2">
    <location>
        <begin position="248"/>
        <end position="380"/>
    </location>
</feature>
<dbReference type="RefSeq" id="WP_069329294.1">
    <property type="nucleotide sequence ID" value="NZ_MDER01000080.1"/>
</dbReference>